<evidence type="ECO:0000313" key="2">
    <source>
        <dbReference type="EMBL" id="MPC96069.1"/>
    </source>
</evidence>
<dbReference type="AlphaFoldDB" id="A0A5B7JML8"/>
<sequence>MKTCHGTEGVKKIMDVWRVTALDANLTSSQWPLFNLLPGGEQSGGKKRGCEERRRKDEEEEEGGYVCVGGEVKHVY</sequence>
<name>A0A5B7JML8_PORTR</name>
<feature type="region of interest" description="Disordered" evidence="1">
    <location>
        <begin position="40"/>
        <end position="63"/>
    </location>
</feature>
<dbReference type="EMBL" id="VSRR010104535">
    <property type="protein sequence ID" value="MPC96069.1"/>
    <property type="molecule type" value="Genomic_DNA"/>
</dbReference>
<keyword evidence="3" id="KW-1185">Reference proteome</keyword>
<evidence type="ECO:0000313" key="3">
    <source>
        <dbReference type="Proteomes" id="UP000324222"/>
    </source>
</evidence>
<gene>
    <name evidence="2" type="ORF">E2C01_091306</name>
</gene>
<organism evidence="2 3">
    <name type="scientific">Portunus trituberculatus</name>
    <name type="common">Swimming crab</name>
    <name type="synonym">Neptunus trituberculatus</name>
    <dbReference type="NCBI Taxonomy" id="210409"/>
    <lineage>
        <taxon>Eukaryota</taxon>
        <taxon>Metazoa</taxon>
        <taxon>Ecdysozoa</taxon>
        <taxon>Arthropoda</taxon>
        <taxon>Crustacea</taxon>
        <taxon>Multicrustacea</taxon>
        <taxon>Malacostraca</taxon>
        <taxon>Eumalacostraca</taxon>
        <taxon>Eucarida</taxon>
        <taxon>Decapoda</taxon>
        <taxon>Pleocyemata</taxon>
        <taxon>Brachyura</taxon>
        <taxon>Eubrachyura</taxon>
        <taxon>Portunoidea</taxon>
        <taxon>Portunidae</taxon>
        <taxon>Portuninae</taxon>
        <taxon>Portunus</taxon>
    </lineage>
</organism>
<feature type="compositionally biased region" description="Basic and acidic residues" evidence="1">
    <location>
        <begin position="48"/>
        <end position="57"/>
    </location>
</feature>
<accession>A0A5B7JML8</accession>
<proteinExistence type="predicted"/>
<evidence type="ECO:0000256" key="1">
    <source>
        <dbReference type="SAM" id="MobiDB-lite"/>
    </source>
</evidence>
<protein>
    <submittedName>
        <fullName evidence="2">Uncharacterized protein</fullName>
    </submittedName>
</protein>
<reference evidence="2 3" key="1">
    <citation type="submission" date="2019-05" db="EMBL/GenBank/DDBJ databases">
        <title>Another draft genome of Portunus trituberculatus and its Hox gene families provides insights of decapod evolution.</title>
        <authorList>
            <person name="Jeong J.-H."/>
            <person name="Song I."/>
            <person name="Kim S."/>
            <person name="Choi T."/>
            <person name="Kim D."/>
            <person name="Ryu S."/>
            <person name="Kim W."/>
        </authorList>
    </citation>
    <scope>NUCLEOTIDE SEQUENCE [LARGE SCALE GENOMIC DNA]</scope>
    <source>
        <tissue evidence="2">Muscle</tissue>
    </source>
</reference>
<dbReference type="Proteomes" id="UP000324222">
    <property type="component" value="Unassembled WGS sequence"/>
</dbReference>
<comment type="caution">
    <text evidence="2">The sequence shown here is derived from an EMBL/GenBank/DDBJ whole genome shotgun (WGS) entry which is preliminary data.</text>
</comment>